<feature type="compositionally biased region" description="Basic residues" evidence="1">
    <location>
        <begin position="210"/>
        <end position="227"/>
    </location>
</feature>
<evidence type="ECO:0000313" key="3">
    <source>
        <dbReference type="Proteomes" id="UP000325313"/>
    </source>
</evidence>
<dbReference type="EMBL" id="VDEP01000339">
    <property type="protein sequence ID" value="KAA1100634.1"/>
    <property type="molecule type" value="Genomic_DNA"/>
</dbReference>
<proteinExistence type="predicted"/>
<organism evidence="2 3">
    <name type="scientific">Puccinia graminis f. sp. tritici</name>
    <dbReference type="NCBI Taxonomy" id="56615"/>
    <lineage>
        <taxon>Eukaryota</taxon>
        <taxon>Fungi</taxon>
        <taxon>Dikarya</taxon>
        <taxon>Basidiomycota</taxon>
        <taxon>Pucciniomycotina</taxon>
        <taxon>Pucciniomycetes</taxon>
        <taxon>Pucciniales</taxon>
        <taxon>Pucciniaceae</taxon>
        <taxon>Puccinia</taxon>
    </lineage>
</organism>
<dbReference type="PANTHER" id="PTHR47501:SF5">
    <property type="entry name" value="HAT C-TERMINAL DIMERISATION DOMAIN-CONTAINING PROTEIN"/>
    <property type="match status" value="1"/>
</dbReference>
<protein>
    <submittedName>
        <fullName evidence="2">Uncharacterized protein</fullName>
    </submittedName>
</protein>
<reference evidence="2 3" key="1">
    <citation type="submission" date="2019-05" db="EMBL/GenBank/DDBJ databases">
        <title>Emergence of the Ug99 lineage of the wheat stem rust pathogen through somatic hybridization.</title>
        <authorList>
            <person name="Li F."/>
            <person name="Upadhyaya N.M."/>
            <person name="Sperschneider J."/>
            <person name="Matny O."/>
            <person name="Nguyen-Phuc H."/>
            <person name="Mago R."/>
            <person name="Raley C."/>
            <person name="Miller M.E."/>
            <person name="Silverstein K.A.T."/>
            <person name="Henningsen E."/>
            <person name="Hirsch C.D."/>
            <person name="Visser B."/>
            <person name="Pretorius Z.A."/>
            <person name="Steffenson B.J."/>
            <person name="Schwessinger B."/>
            <person name="Dodds P.N."/>
            <person name="Figueroa M."/>
        </authorList>
    </citation>
    <scope>NUCLEOTIDE SEQUENCE [LARGE SCALE GENOMIC DNA]</scope>
    <source>
        <strain evidence="2 3">Ug99</strain>
    </source>
</reference>
<feature type="compositionally biased region" description="Polar residues" evidence="1">
    <location>
        <begin position="179"/>
        <end position="192"/>
    </location>
</feature>
<feature type="compositionally biased region" description="Basic and acidic residues" evidence="1">
    <location>
        <begin position="42"/>
        <end position="60"/>
    </location>
</feature>
<feature type="compositionally biased region" description="Polar residues" evidence="1">
    <location>
        <begin position="140"/>
        <end position="168"/>
    </location>
</feature>
<accession>A0A5B0PJ40</accession>
<evidence type="ECO:0000313" key="2">
    <source>
        <dbReference type="EMBL" id="KAA1100634.1"/>
    </source>
</evidence>
<feature type="region of interest" description="Disordered" evidence="1">
    <location>
        <begin position="140"/>
        <end position="270"/>
    </location>
</feature>
<dbReference type="Proteomes" id="UP000325313">
    <property type="component" value="Unassembled WGS sequence"/>
</dbReference>
<feature type="compositionally biased region" description="Basic and acidic residues" evidence="1">
    <location>
        <begin position="247"/>
        <end position="256"/>
    </location>
</feature>
<name>A0A5B0PJ40_PUCGR</name>
<sequence>MKQARSLERFVSPGRSLRTCSSAPVKSKKASDPQQQPAAALERAERNKRARLNDSSRPADRSVPAALLLSSPKKVRAPAHLAANWLPTSDPQQQPAAALERAERNKRARLNDLSCPADCSVPAALLLVENWTVSLMARSSVTPRGTPSRLPSRQSTRIVTPTASSSFVRPSRDLRRSVGPTSQSQQKGNSLDSESEAESVVQIPSNQQSKQKRTRKPPSTKQRKRARSSITTNTDDDSDEVNGVIDHTQDSDKENSKVQGSSKKKTSPYDNIRNYFEAPFHAKQTDEGDKLSFKCKWCSITYKKGVGTNSNLLKHRDGTKKGPHCSGRSAAIEAGCKLPLSKKDIAEKDNDRHRTKVKGSLTHAAFDNRVFNQLLLIWLIRYSMPWSRFGDFLLRVTFNYVRQGISIYSRTWAATEAHRLYMNLQSKVITSLQVG</sequence>
<dbReference type="PANTHER" id="PTHR47501">
    <property type="entry name" value="TRANSPOSASE-RELATED"/>
    <property type="match status" value="1"/>
</dbReference>
<feature type="region of interest" description="Disordered" evidence="1">
    <location>
        <begin position="1"/>
        <end position="68"/>
    </location>
</feature>
<gene>
    <name evidence="2" type="ORF">PGTUg99_004793</name>
</gene>
<comment type="caution">
    <text evidence="2">The sequence shown here is derived from an EMBL/GenBank/DDBJ whole genome shotgun (WGS) entry which is preliminary data.</text>
</comment>
<evidence type="ECO:0000256" key="1">
    <source>
        <dbReference type="SAM" id="MobiDB-lite"/>
    </source>
</evidence>
<dbReference type="AlphaFoldDB" id="A0A5B0PJ40"/>